<dbReference type="AlphaFoldDB" id="A0A7K4SR59"/>
<dbReference type="PANTHER" id="PTHR17503:SF0">
    <property type="entry name" value="SYNCOLLIN"/>
    <property type="match status" value="1"/>
</dbReference>
<dbReference type="EMBL" id="VYXH01002361">
    <property type="protein sequence ID" value="NWQ87442.1"/>
    <property type="molecule type" value="Genomic_DNA"/>
</dbReference>
<feature type="non-terminal residue" evidence="1">
    <location>
        <position position="1"/>
    </location>
</feature>
<organism evidence="1 2">
    <name type="scientific">Burhinus bistriatus</name>
    <dbReference type="NCBI Taxonomy" id="240201"/>
    <lineage>
        <taxon>Eukaryota</taxon>
        <taxon>Metazoa</taxon>
        <taxon>Chordata</taxon>
        <taxon>Craniata</taxon>
        <taxon>Vertebrata</taxon>
        <taxon>Euteleostomi</taxon>
        <taxon>Archelosauria</taxon>
        <taxon>Archosauria</taxon>
        <taxon>Dinosauria</taxon>
        <taxon>Saurischia</taxon>
        <taxon>Theropoda</taxon>
        <taxon>Coelurosauria</taxon>
        <taxon>Aves</taxon>
        <taxon>Neognathae</taxon>
        <taxon>Neoaves</taxon>
        <taxon>Charadriiformes</taxon>
        <taxon>Burhinidae</taxon>
        <taxon>Burhinus</taxon>
    </lineage>
</organism>
<dbReference type="GO" id="GO:0030667">
    <property type="term" value="C:secretory granule membrane"/>
    <property type="evidence" value="ECO:0007669"/>
    <property type="project" value="InterPro"/>
</dbReference>
<dbReference type="InterPro" id="IPR028137">
    <property type="entry name" value="Syncollin"/>
</dbReference>
<dbReference type="GO" id="GO:0006887">
    <property type="term" value="P:exocytosis"/>
    <property type="evidence" value="ECO:0007669"/>
    <property type="project" value="InterPro"/>
</dbReference>
<protein>
    <submittedName>
        <fullName evidence="1">SYCN protein</fullName>
    </submittedName>
</protein>
<dbReference type="Proteomes" id="UP000574691">
    <property type="component" value="Unassembled WGS sequence"/>
</dbReference>
<dbReference type="PANTHER" id="PTHR17503">
    <property type="entry name" value="SYNCOLLIN"/>
    <property type="match status" value="1"/>
</dbReference>
<keyword evidence="2" id="KW-1185">Reference proteome</keyword>
<proteinExistence type="predicted"/>
<evidence type="ECO:0000313" key="1">
    <source>
        <dbReference type="EMBL" id="NWQ87442.1"/>
    </source>
</evidence>
<feature type="non-terminal residue" evidence="1">
    <location>
        <position position="83"/>
    </location>
</feature>
<sequence length="83" mass="8993">CPAPSSLRTPNGTRICAQLYSDNSPYYDQCCAGEVLVVDPGDDVPYMPHGWAARISSLVVGTRCDLTVWSRSGKKGKSRRFGA</sequence>
<accession>A0A7K4SR59</accession>
<reference evidence="1 2" key="1">
    <citation type="submission" date="2019-09" db="EMBL/GenBank/DDBJ databases">
        <title>Bird 10,000 Genomes (B10K) Project - Family phase.</title>
        <authorList>
            <person name="Zhang G."/>
        </authorList>
    </citation>
    <scope>NUCLEOTIDE SEQUENCE [LARGE SCALE GENOMIC DNA]</scope>
    <source>
        <strain evidence="1">B10K-DU-001-64</strain>
        <tissue evidence="1">Muscle</tissue>
    </source>
</reference>
<name>A0A7K4SR59_9CHAR</name>
<evidence type="ECO:0000313" key="2">
    <source>
        <dbReference type="Proteomes" id="UP000574691"/>
    </source>
</evidence>
<dbReference type="Pfam" id="PF15138">
    <property type="entry name" value="Syncollin"/>
    <property type="match status" value="1"/>
</dbReference>
<gene>
    <name evidence="1" type="primary">Sycn</name>
    <name evidence="1" type="ORF">BURBIS_R15506</name>
</gene>
<comment type="caution">
    <text evidence="1">The sequence shown here is derived from an EMBL/GenBank/DDBJ whole genome shotgun (WGS) entry which is preliminary data.</text>
</comment>